<keyword evidence="1" id="KW-0812">Transmembrane</keyword>
<accession>A0A2W1NDM6</accession>
<gene>
    <name evidence="2" type="ORF">DNU06_06770</name>
</gene>
<proteinExistence type="predicted"/>
<evidence type="ECO:0000313" key="2">
    <source>
        <dbReference type="EMBL" id="PZE17525.1"/>
    </source>
</evidence>
<keyword evidence="3" id="KW-1185">Reference proteome</keyword>
<organism evidence="2 3">
    <name type="scientific">Putridiphycobacter roseus</name>
    <dbReference type="NCBI Taxonomy" id="2219161"/>
    <lineage>
        <taxon>Bacteria</taxon>
        <taxon>Pseudomonadati</taxon>
        <taxon>Bacteroidota</taxon>
        <taxon>Flavobacteriia</taxon>
        <taxon>Flavobacteriales</taxon>
        <taxon>Crocinitomicaceae</taxon>
        <taxon>Putridiphycobacter</taxon>
    </lineage>
</organism>
<keyword evidence="1" id="KW-0472">Membrane</keyword>
<dbReference type="Proteomes" id="UP000249248">
    <property type="component" value="Unassembled WGS sequence"/>
</dbReference>
<dbReference type="RefSeq" id="WP_111062486.1">
    <property type="nucleotide sequence ID" value="NZ_JBHUCU010000027.1"/>
</dbReference>
<comment type="caution">
    <text evidence="2">The sequence shown here is derived from an EMBL/GenBank/DDBJ whole genome shotgun (WGS) entry which is preliminary data.</text>
</comment>
<keyword evidence="1" id="KW-1133">Transmembrane helix</keyword>
<feature type="transmembrane region" description="Helical" evidence="1">
    <location>
        <begin position="63"/>
        <end position="89"/>
    </location>
</feature>
<evidence type="ECO:0000256" key="1">
    <source>
        <dbReference type="SAM" id="Phobius"/>
    </source>
</evidence>
<dbReference type="AlphaFoldDB" id="A0A2W1NDM6"/>
<evidence type="ECO:0000313" key="3">
    <source>
        <dbReference type="Proteomes" id="UP000249248"/>
    </source>
</evidence>
<protein>
    <submittedName>
        <fullName evidence="2">Uncharacterized protein</fullName>
    </submittedName>
</protein>
<reference evidence="2 3" key="1">
    <citation type="submission" date="2018-06" db="EMBL/GenBank/DDBJ databases">
        <title>The draft genome sequence of Crocinitomix sp. SM1701.</title>
        <authorList>
            <person name="Zhang X."/>
        </authorList>
    </citation>
    <scope>NUCLEOTIDE SEQUENCE [LARGE SCALE GENOMIC DNA]</scope>
    <source>
        <strain evidence="2 3">SM1701</strain>
    </source>
</reference>
<dbReference type="OrthoDB" id="1179398at2"/>
<dbReference type="EMBL" id="QKSB01000003">
    <property type="protein sequence ID" value="PZE17525.1"/>
    <property type="molecule type" value="Genomic_DNA"/>
</dbReference>
<feature type="transmembrane region" description="Helical" evidence="1">
    <location>
        <begin position="29"/>
        <end position="51"/>
    </location>
</feature>
<sequence>MARRIYVLLIIAALLMGIYLYSVKEMQSNNFLIGMATFLFMLFSMGVHGFLAHSLKPSTKGGIIIYPVLMGVLYGLMFFLFVFFILPVFCNEYPKVL</sequence>
<feature type="transmembrane region" description="Helical" evidence="1">
    <location>
        <begin position="5"/>
        <end position="23"/>
    </location>
</feature>
<name>A0A2W1NDM6_9FLAO</name>